<dbReference type="RefSeq" id="WP_014010631.1">
    <property type="nucleotide sequence ID" value="NC_015859.1"/>
</dbReference>
<evidence type="ECO:0000259" key="1">
    <source>
        <dbReference type="Pfam" id="PF12728"/>
    </source>
</evidence>
<dbReference type="InterPro" id="IPR041657">
    <property type="entry name" value="HTH_17"/>
</dbReference>
<dbReference type="SUPFAM" id="SSF46955">
    <property type="entry name" value="Putative DNA-binding domain"/>
    <property type="match status" value="1"/>
</dbReference>
<dbReference type="HOGENOM" id="CLU_2648373_0_0_11"/>
<dbReference type="STRING" id="858619.CVAR_2126"/>
<feature type="domain" description="Helix-turn-helix" evidence="1">
    <location>
        <begin position="20"/>
        <end position="68"/>
    </location>
</feature>
<reference evidence="2 3" key="1">
    <citation type="journal article" date="2011" name="BMC Genomics">
        <title>Complete genome sequence of Corynebacterium variabile DSM 44702 isolated from the surface of smear-ripened cheeses and insights into cheese ripening and flavor generation.</title>
        <authorList>
            <person name="Schroeder J."/>
            <person name="Maus I."/>
            <person name="Trost E."/>
            <person name="Tauch A."/>
        </authorList>
    </citation>
    <scope>NUCLEOTIDE SEQUENCE [LARGE SCALE GENOMIC DNA]</scope>
    <source>
        <strain evidence="3">DSM 44702 / JCM 12073 / NCIMB 30131</strain>
    </source>
</reference>
<dbReference type="InterPro" id="IPR036388">
    <property type="entry name" value="WH-like_DNA-bd_sf"/>
</dbReference>
<dbReference type="Proteomes" id="UP000006659">
    <property type="component" value="Chromosome"/>
</dbReference>
<accession>G0HF24</accession>
<gene>
    <name evidence="2" type="ordered locus">CVAR_2126</name>
</gene>
<dbReference type="InterPro" id="IPR009061">
    <property type="entry name" value="DNA-bd_dom_put_sf"/>
</dbReference>
<sequence>MSTQVATTTTDTGLPRLAVSTTDAAQMLGISPKTLRNWRSLGRGPRPTTLSGSQVIYRVDELSAWLDRVERQGGVV</sequence>
<evidence type="ECO:0000313" key="2">
    <source>
        <dbReference type="EMBL" id="AEK37476.1"/>
    </source>
</evidence>
<organism evidence="2 3">
    <name type="scientific">Corynebacterium variabile (strain DSM 44702 / CIP 107183 / JCM 12073 / NCIMB 30131)</name>
    <name type="common">Corynebacterium mooreparkense</name>
    <dbReference type="NCBI Taxonomy" id="858619"/>
    <lineage>
        <taxon>Bacteria</taxon>
        <taxon>Bacillati</taxon>
        <taxon>Actinomycetota</taxon>
        <taxon>Actinomycetes</taxon>
        <taxon>Mycobacteriales</taxon>
        <taxon>Corynebacteriaceae</taxon>
        <taxon>Corynebacterium</taxon>
    </lineage>
</organism>
<protein>
    <recommendedName>
        <fullName evidence="1">Helix-turn-helix domain-containing protein</fullName>
    </recommendedName>
</protein>
<dbReference type="Pfam" id="PF12728">
    <property type="entry name" value="HTH_17"/>
    <property type="match status" value="1"/>
</dbReference>
<name>G0HF24_CORVD</name>
<dbReference type="AlphaFoldDB" id="G0HF24"/>
<proteinExistence type="predicted"/>
<dbReference type="Gene3D" id="1.10.10.10">
    <property type="entry name" value="Winged helix-like DNA-binding domain superfamily/Winged helix DNA-binding domain"/>
    <property type="match status" value="1"/>
</dbReference>
<dbReference type="EMBL" id="CP002917">
    <property type="protein sequence ID" value="AEK37476.1"/>
    <property type="molecule type" value="Genomic_DNA"/>
</dbReference>
<evidence type="ECO:0000313" key="3">
    <source>
        <dbReference type="Proteomes" id="UP000006659"/>
    </source>
</evidence>
<dbReference type="KEGG" id="cva:CVAR_2126"/>